<comment type="caution">
    <text evidence="1">The sequence shown here is derived from an EMBL/GenBank/DDBJ whole genome shotgun (WGS) entry which is preliminary data.</text>
</comment>
<keyword evidence="2" id="KW-1185">Reference proteome</keyword>
<dbReference type="Proteomes" id="UP000265916">
    <property type="component" value="Unassembled WGS sequence"/>
</dbReference>
<accession>A0A3A1YFJ4</accession>
<evidence type="ECO:0000313" key="1">
    <source>
        <dbReference type="EMBL" id="RIY36206.1"/>
    </source>
</evidence>
<sequence length="158" mass="19016">MLLQITAIPGWYKPEVILRELQEKLYVPYKGTDEDTVHYLFERFHKYLNTLKHDALADTTYFNQYPWITEQFYFAFPSLQEQFASKRLLHRHTDEIVRHITLFFSYLSQFRLYDKQLATVYKETYCVTTTRVLSLLCLISNIKRGLIEVKDGRRENAF</sequence>
<proteinExistence type="predicted"/>
<dbReference type="RefSeq" id="WP_119532003.1">
    <property type="nucleotide sequence ID" value="NZ_JBHSSP010000028.1"/>
</dbReference>
<dbReference type="EMBL" id="NRJG01000112">
    <property type="protein sequence ID" value="RIY36206.1"/>
    <property type="molecule type" value="Genomic_DNA"/>
</dbReference>
<protein>
    <submittedName>
        <fullName evidence="1">Uncharacterized protein</fullName>
    </submittedName>
</protein>
<dbReference type="AlphaFoldDB" id="A0A3A1YFJ4"/>
<evidence type="ECO:0000313" key="2">
    <source>
        <dbReference type="Proteomes" id="UP000265916"/>
    </source>
</evidence>
<organism evidence="1 2">
    <name type="scientific">Psittacicella hinzii</name>
    <dbReference type="NCBI Taxonomy" id="2028575"/>
    <lineage>
        <taxon>Bacteria</taxon>
        <taxon>Pseudomonadati</taxon>
        <taxon>Pseudomonadota</taxon>
        <taxon>Gammaproteobacteria</taxon>
        <taxon>Pasteurellales</taxon>
        <taxon>Psittacicellaceae</taxon>
        <taxon>Psittacicella</taxon>
    </lineage>
</organism>
<reference evidence="1 2" key="1">
    <citation type="submission" date="2017-08" db="EMBL/GenBank/DDBJ databases">
        <title>Reclassification of Bisgaard taxon 37 and 44.</title>
        <authorList>
            <person name="Christensen H."/>
        </authorList>
    </citation>
    <scope>NUCLEOTIDE SEQUENCE [LARGE SCALE GENOMIC DNA]</scope>
    <source>
        <strain evidence="1 2">111</strain>
    </source>
</reference>
<gene>
    <name evidence="1" type="ORF">CKF58_06085</name>
</gene>
<name>A0A3A1YFJ4_9GAMM</name>